<protein>
    <submittedName>
        <fullName evidence="3">Uncharacterized protein</fullName>
    </submittedName>
</protein>
<name>A0ABN1HZ91_9SPHN</name>
<keyword evidence="4" id="KW-1185">Reference proteome</keyword>
<proteinExistence type="predicted"/>
<accession>A0ABN1HZ91</accession>
<dbReference type="EMBL" id="BAAAES010000011">
    <property type="protein sequence ID" value="GAA0675188.1"/>
    <property type="molecule type" value="Genomic_DNA"/>
</dbReference>
<organism evidence="3 4">
    <name type="scientific">Sphingomonas insulae</name>
    <dbReference type="NCBI Taxonomy" id="424800"/>
    <lineage>
        <taxon>Bacteria</taxon>
        <taxon>Pseudomonadati</taxon>
        <taxon>Pseudomonadota</taxon>
        <taxon>Alphaproteobacteria</taxon>
        <taxon>Sphingomonadales</taxon>
        <taxon>Sphingomonadaceae</taxon>
        <taxon>Sphingomonas</taxon>
    </lineage>
</organism>
<evidence type="ECO:0000313" key="4">
    <source>
        <dbReference type="Proteomes" id="UP001500238"/>
    </source>
</evidence>
<feature type="region of interest" description="Disordered" evidence="1">
    <location>
        <begin position="53"/>
        <end position="75"/>
    </location>
</feature>
<sequence length="239" mass="24976">MAFKAAAGKVIGWIGAASSAAIAAAVGAYVTALASPESKAGETARNLLPPVLTKTLPTANPSAEEIKQDAPSRAPEPTAPFRFDALTIAGASPMVASPAEAPLLASAAQPVVQNGRQLRLTIYLQPKTPDLKAFVPNVGSLEDWSFRIMESGVTCRAGWGELQGLKSFQGDGWRKPNVVLDQLPTASPTSVDVALTCDGDVEANQNLLVIARIDVVPDGERLPVRLTSRPLDVVTSRTG</sequence>
<reference evidence="3 4" key="1">
    <citation type="journal article" date="2019" name="Int. J. Syst. Evol. Microbiol.">
        <title>The Global Catalogue of Microorganisms (GCM) 10K type strain sequencing project: providing services to taxonomists for standard genome sequencing and annotation.</title>
        <authorList>
            <consortium name="The Broad Institute Genomics Platform"/>
            <consortium name="The Broad Institute Genome Sequencing Center for Infectious Disease"/>
            <person name="Wu L."/>
            <person name="Ma J."/>
        </authorList>
    </citation>
    <scope>NUCLEOTIDE SEQUENCE [LARGE SCALE GENOMIC DNA]</scope>
    <source>
        <strain evidence="3 4">JCM 14603</strain>
    </source>
</reference>
<comment type="caution">
    <text evidence="3">The sequence shown here is derived from an EMBL/GenBank/DDBJ whole genome shotgun (WGS) entry which is preliminary data.</text>
</comment>
<evidence type="ECO:0000256" key="1">
    <source>
        <dbReference type="SAM" id="MobiDB-lite"/>
    </source>
</evidence>
<evidence type="ECO:0000313" key="3">
    <source>
        <dbReference type="EMBL" id="GAA0675188.1"/>
    </source>
</evidence>
<gene>
    <name evidence="3" type="ORF">GCM10009102_29230</name>
</gene>
<feature type="chain" id="PRO_5047518786" evidence="2">
    <location>
        <begin position="24"/>
        <end position="239"/>
    </location>
</feature>
<dbReference type="Proteomes" id="UP001500238">
    <property type="component" value="Unassembled WGS sequence"/>
</dbReference>
<evidence type="ECO:0000256" key="2">
    <source>
        <dbReference type="SAM" id="SignalP"/>
    </source>
</evidence>
<feature type="signal peptide" evidence="2">
    <location>
        <begin position="1"/>
        <end position="23"/>
    </location>
</feature>
<keyword evidence="2" id="KW-0732">Signal</keyword>
<dbReference type="RefSeq" id="WP_163956668.1">
    <property type="nucleotide sequence ID" value="NZ_BAAAES010000011.1"/>
</dbReference>